<dbReference type="EMBL" id="LFZN01000285">
    <property type="protein sequence ID" value="KXS94485.1"/>
    <property type="molecule type" value="Genomic_DNA"/>
</dbReference>
<evidence type="ECO:0000313" key="1">
    <source>
        <dbReference type="EMBL" id="KXS94485.1"/>
    </source>
</evidence>
<evidence type="ECO:0000313" key="2">
    <source>
        <dbReference type="Proteomes" id="UP000070133"/>
    </source>
</evidence>
<keyword evidence="2" id="KW-1185">Reference proteome</keyword>
<sequence length="226" mass="26381">MAEQARKKFYDDKRFSNFTSKWFEACCTAYVPPKTSRRKALRSVIRPFKEAADRSETLHEDDPVAIERMFEFFYHGSYYGSINSAYPDVEEKDPNDSVQLHAYVYVFAEKALRFKDEVGTGMFCRLKAAAFAVYQQVELAESNRTLKTALLEGWAVARRLTTNRKHDMIQLFKDVPEFSEDLVWSPYTPLVCAKGEEHLHQTKVYCQEQKLFKVKFPVRLAFWPLG</sequence>
<organism evidence="1 2">
    <name type="scientific">Pseudocercospora eumusae</name>
    <dbReference type="NCBI Taxonomy" id="321146"/>
    <lineage>
        <taxon>Eukaryota</taxon>
        <taxon>Fungi</taxon>
        <taxon>Dikarya</taxon>
        <taxon>Ascomycota</taxon>
        <taxon>Pezizomycotina</taxon>
        <taxon>Dothideomycetes</taxon>
        <taxon>Dothideomycetidae</taxon>
        <taxon>Mycosphaerellales</taxon>
        <taxon>Mycosphaerellaceae</taxon>
        <taxon>Pseudocercospora</taxon>
    </lineage>
</organism>
<protein>
    <submittedName>
        <fullName evidence="1">Uncharacterized protein</fullName>
    </submittedName>
</protein>
<proteinExistence type="predicted"/>
<reference evidence="1 2" key="1">
    <citation type="submission" date="2015-07" db="EMBL/GenBank/DDBJ databases">
        <title>Comparative genomics of the Sigatoka disease complex on banana suggests a link between parallel evolutionary changes in Pseudocercospora fijiensis and Pseudocercospora eumusae and increased virulence on the banana host.</title>
        <authorList>
            <person name="Chang T.-C."/>
            <person name="Salvucci A."/>
            <person name="Crous P.W."/>
            <person name="Stergiopoulos I."/>
        </authorList>
    </citation>
    <scope>NUCLEOTIDE SEQUENCE [LARGE SCALE GENOMIC DNA]</scope>
    <source>
        <strain evidence="1 2">CBS 114824</strain>
    </source>
</reference>
<name>A0A139GW97_9PEZI</name>
<dbReference type="OrthoDB" id="3643211at2759"/>
<accession>A0A139GW97</accession>
<dbReference type="AlphaFoldDB" id="A0A139GW97"/>
<comment type="caution">
    <text evidence="1">The sequence shown here is derived from an EMBL/GenBank/DDBJ whole genome shotgun (WGS) entry which is preliminary data.</text>
</comment>
<gene>
    <name evidence="1" type="ORF">AC578_1714</name>
</gene>
<dbReference type="Proteomes" id="UP000070133">
    <property type="component" value="Unassembled WGS sequence"/>
</dbReference>